<dbReference type="Proteomes" id="UP001057877">
    <property type="component" value="Chromosome"/>
</dbReference>
<dbReference type="InterPro" id="IPR036907">
    <property type="entry name" value="5'-Nucleotdase_C_sf"/>
</dbReference>
<dbReference type="SUPFAM" id="SSF55816">
    <property type="entry name" value="5'-nucleotidase (syn. UDP-sugar hydrolase), C-terminal domain"/>
    <property type="match status" value="1"/>
</dbReference>
<dbReference type="Pfam" id="PF19886">
    <property type="entry name" value="DUF6359"/>
    <property type="match status" value="1"/>
</dbReference>
<keyword evidence="5" id="KW-1185">Reference proteome</keyword>
<dbReference type="PANTHER" id="PTHR11575">
    <property type="entry name" value="5'-NUCLEOTIDASE-RELATED"/>
    <property type="match status" value="1"/>
</dbReference>
<dbReference type="PANTHER" id="PTHR11575:SF24">
    <property type="entry name" value="5'-NUCLEOTIDASE"/>
    <property type="match status" value="1"/>
</dbReference>
<dbReference type="Gene3D" id="3.90.780.10">
    <property type="entry name" value="5'-Nucleotidase, C-terminal domain"/>
    <property type="match status" value="1"/>
</dbReference>
<dbReference type="InterPro" id="IPR045939">
    <property type="entry name" value="YhcR_N"/>
</dbReference>
<dbReference type="EMBL" id="CP091430">
    <property type="protein sequence ID" value="UVI28831.1"/>
    <property type="molecule type" value="Genomic_DNA"/>
</dbReference>
<dbReference type="Pfam" id="PF00149">
    <property type="entry name" value="Metallophos"/>
    <property type="match status" value="1"/>
</dbReference>
<dbReference type="InterPro" id="IPR006179">
    <property type="entry name" value="5_nucleotidase/apyrase"/>
</dbReference>
<evidence type="ECO:0000256" key="2">
    <source>
        <dbReference type="SAM" id="SignalP"/>
    </source>
</evidence>
<accession>A0ABY5S4K5</accession>
<evidence type="ECO:0000256" key="1">
    <source>
        <dbReference type="ARBA" id="ARBA00022729"/>
    </source>
</evidence>
<feature type="chain" id="PRO_5045465167" evidence="2">
    <location>
        <begin position="23"/>
        <end position="1228"/>
    </location>
</feature>
<feature type="signal peptide" evidence="2">
    <location>
        <begin position="1"/>
        <end position="22"/>
    </location>
</feature>
<dbReference type="Pfam" id="PF00565">
    <property type="entry name" value="SNase"/>
    <property type="match status" value="1"/>
</dbReference>
<dbReference type="RefSeq" id="WP_258384919.1">
    <property type="nucleotide sequence ID" value="NZ_CP091430.1"/>
</dbReference>
<dbReference type="InterPro" id="IPR016071">
    <property type="entry name" value="Staphylococal_nuclease_OB-fold"/>
</dbReference>
<name>A0ABY5S4K5_9BACL</name>
<protein>
    <submittedName>
        <fullName evidence="4">5'-nucleotidase C-terminal domain-containing protein</fullName>
    </submittedName>
</protein>
<dbReference type="Gene3D" id="2.40.50.90">
    <property type="match status" value="1"/>
</dbReference>
<dbReference type="InterPro" id="IPR029052">
    <property type="entry name" value="Metallo-depent_PP-like"/>
</dbReference>
<gene>
    <name evidence="4" type="ORF">L1F29_25825</name>
</gene>
<dbReference type="InterPro" id="IPR004843">
    <property type="entry name" value="Calcineurin-like_PHP"/>
</dbReference>
<organism evidence="4 5">
    <name type="scientific">Paenibacillus spongiae</name>
    <dbReference type="NCBI Taxonomy" id="2909671"/>
    <lineage>
        <taxon>Bacteria</taxon>
        <taxon>Bacillati</taxon>
        <taxon>Bacillota</taxon>
        <taxon>Bacilli</taxon>
        <taxon>Bacillales</taxon>
        <taxon>Paenibacillaceae</taxon>
        <taxon>Paenibacillus</taxon>
    </lineage>
</organism>
<dbReference type="Gene3D" id="3.60.21.10">
    <property type="match status" value="1"/>
</dbReference>
<reference evidence="4" key="1">
    <citation type="submission" date="2022-01" db="EMBL/GenBank/DDBJ databases">
        <title>Paenibacillus spongiae sp. nov., isolated from marine sponge.</title>
        <authorList>
            <person name="Li Z."/>
            <person name="Zhang M."/>
        </authorList>
    </citation>
    <scope>NUCLEOTIDE SEQUENCE</scope>
    <source>
        <strain evidence="4">PHS-Z3</strain>
    </source>
</reference>
<dbReference type="CDD" id="cd04486">
    <property type="entry name" value="YhcR_OBF_like"/>
    <property type="match status" value="1"/>
</dbReference>
<dbReference type="SUPFAM" id="SSF56300">
    <property type="entry name" value="Metallo-dependent phosphatases"/>
    <property type="match status" value="1"/>
</dbReference>
<dbReference type="InterPro" id="IPR035437">
    <property type="entry name" value="SNase_OB-fold_sf"/>
</dbReference>
<evidence type="ECO:0000313" key="5">
    <source>
        <dbReference type="Proteomes" id="UP001057877"/>
    </source>
</evidence>
<dbReference type="PRINTS" id="PR01607">
    <property type="entry name" value="APYRASEFAMLY"/>
</dbReference>
<evidence type="ECO:0000313" key="4">
    <source>
        <dbReference type="EMBL" id="UVI28831.1"/>
    </source>
</evidence>
<keyword evidence="1 2" id="KW-0732">Signal</keyword>
<dbReference type="PROSITE" id="PS50830">
    <property type="entry name" value="TNASE_3"/>
    <property type="match status" value="1"/>
</dbReference>
<dbReference type="SMART" id="SM00318">
    <property type="entry name" value="SNc"/>
    <property type="match status" value="1"/>
</dbReference>
<dbReference type="SUPFAM" id="SSF50199">
    <property type="entry name" value="Staphylococcal nuclease"/>
    <property type="match status" value="1"/>
</dbReference>
<feature type="domain" description="TNase-like" evidence="3">
    <location>
        <begin position="350"/>
        <end position="492"/>
    </location>
</feature>
<proteinExistence type="predicted"/>
<evidence type="ECO:0000259" key="3">
    <source>
        <dbReference type="PROSITE" id="PS50830"/>
    </source>
</evidence>
<dbReference type="InterPro" id="IPR008334">
    <property type="entry name" value="5'-Nucleotdase_C"/>
</dbReference>
<dbReference type="Pfam" id="PF02872">
    <property type="entry name" value="5_nucleotid_C"/>
    <property type="match status" value="1"/>
</dbReference>
<sequence length="1228" mass="130858">MKRLKQTALCLFVCVLAMTSVIGPQFTRVYAESASWTVGQAIANNSGIASVEGYVVAHTTGTNAYAFTAPFANDFNLVLADSPDERDAAYLLPVQLPASFRAQYGLQTNPQLIGSKIKVTGTLTAYFAVPGLKSPTAIETLSGPGPGTGEPQLVSIADAKQRPGQTVIVEGVVTADNAAVGGGRLSTFVQDETGGINLFGFTPIELHEGDRVRVTGKIEAYKGLTEIVPASAAGVEVLQSGAELPAPVETTIGGIGEPLEGRLVQLNGYVQQVPSSPAGGGYNVSLIDETFQGTTLRVMESALPIGAIQAGKWYRITAIASQYDGYQLLPRKASDLTLLDPQPPAPDAAGEYESTVAAIVDGDTIHLQSPVLGTTKVRFVNIDTAETYHTPKNDLDQNQLDHGNAAKAYLNTLLKPGDTVKLMVGKEATDDYGRLLAQVVRKSDNMNVNLEMVAKGYAATYFLWPIGPDAEFTEYGDAVKAAEAAKLGIWSESNPLLELPFVFRAREQGKGLLRYAGHFATKRFAAPDKWADVPVESRVFFASEQEALSNGYTAMAGNPGDPIHVQLLGMNDFHGKIDVSGTVSGQPGVKFGRADYLAAYMKKHEATNPNTLIVHAGDMVGASSPVSALLQDEPSIAVLEAIGVDVGAPGNHEFDEGTAELLRLTNGGEHPNGTPGYDGMNFPLILANVAYKSNGELLLPPYAIKEIGGVKIGFIGVVTTETPSIVVPTGIADIRFTDEAEAINKFVPELQAQGVEAIVALAHVPGEQDGAGAKGEIEELALAVNDAVDVIFAGHNHQQVNAVVDNKLIVQSGEYGNAFSDVDLVIDPVTMDVIEKSAEIVDVVQDGSVMPDAGVTALITHYQEIVAPKVNEVIGNNGLAMPKGYPAKGIIGDIALGNLIADGMKWSMHSDLALMNGGGVRDNLDAGPITWGELFNIQPFGNTLVRIEVTGAQFIDILNAMISPQYGPDSFIGGAWYTWDESTNKVVRVTLPDGSALDPAQTYSLTVNSFMYGQANEKYKLLGQYGKNATQGPEDIEATVRFIRQAADPIMYEAEGRISSDIVSPVIAAPELLSRFTYEAFDMSAISASDAGIGMKQFEVKLDGKIINPSEPIPAFKLALGNHVVTAEATDKVGNKAEKTMKLQVTMDLTHLDELVRAGAASGAFKDKNVPKLLLHFIEDAQSKKNGQKLVYLQAAYHQTKVREGKGIEADFAKLLMRDLMHVINSFK</sequence>